<dbReference type="RefSeq" id="XP_002837606.1">
    <property type="nucleotide sequence ID" value="XM_002837560.1"/>
</dbReference>
<evidence type="ECO:0000313" key="3">
    <source>
        <dbReference type="Proteomes" id="UP000006911"/>
    </source>
</evidence>
<evidence type="ECO:0000256" key="1">
    <source>
        <dbReference type="SAM" id="MobiDB-lite"/>
    </source>
</evidence>
<dbReference type="GeneID" id="9181508"/>
<dbReference type="KEGG" id="tml:GSTUM_00000538001"/>
<organism evidence="2 3">
    <name type="scientific">Tuber melanosporum (strain Mel28)</name>
    <name type="common">Perigord black truffle</name>
    <dbReference type="NCBI Taxonomy" id="656061"/>
    <lineage>
        <taxon>Eukaryota</taxon>
        <taxon>Fungi</taxon>
        <taxon>Dikarya</taxon>
        <taxon>Ascomycota</taxon>
        <taxon>Pezizomycotina</taxon>
        <taxon>Pezizomycetes</taxon>
        <taxon>Pezizales</taxon>
        <taxon>Tuberaceae</taxon>
        <taxon>Tuber</taxon>
    </lineage>
</organism>
<proteinExistence type="predicted"/>
<name>D5GBA4_TUBMM</name>
<gene>
    <name evidence="2" type="ORF">GSTUM_00000538001</name>
</gene>
<protein>
    <submittedName>
        <fullName evidence="2">(Perigord truffle) hypothetical protein</fullName>
    </submittedName>
</protein>
<dbReference type="Proteomes" id="UP000006911">
    <property type="component" value="Unassembled WGS sequence"/>
</dbReference>
<evidence type="ECO:0000313" key="2">
    <source>
        <dbReference type="EMBL" id="CAZ81797.1"/>
    </source>
</evidence>
<sequence>MVLMILRVPVFSVNPQTTPPGERDTVSPILGGLSKKKGKKKSQSLRARTESDSLGCWNRAGLGGTPDAFEHSFSDEYSLRFALALPGYYATAIGILLGGAQDRTNTLPGGVRGSYCTVQVRSWSATHTIHELPKILTSIQGKKERALVSLRLHLLLGPSSSCRGTLKLGFSGVCAPPPILSHSSCRGLKKPSCYGGPILDTCSILWNVMLVGNTRVQYSAVLRNLWHKRLTISRYSAGTVLRMRDCLKILREAQYRTVLYRGSFFF</sequence>
<keyword evidence="3" id="KW-1185">Reference proteome</keyword>
<feature type="compositionally biased region" description="Basic residues" evidence="1">
    <location>
        <begin position="34"/>
        <end position="43"/>
    </location>
</feature>
<accession>D5GBA4</accession>
<dbReference type="HOGENOM" id="CLU_1046589_0_0_1"/>
<dbReference type="AlphaFoldDB" id="D5GBA4"/>
<feature type="region of interest" description="Disordered" evidence="1">
    <location>
        <begin position="15"/>
        <end position="45"/>
    </location>
</feature>
<dbReference type="EMBL" id="FN430089">
    <property type="protein sequence ID" value="CAZ81797.1"/>
    <property type="molecule type" value="Genomic_DNA"/>
</dbReference>
<dbReference type="InParanoid" id="D5GBA4"/>
<reference evidence="2 3" key="1">
    <citation type="journal article" date="2010" name="Nature">
        <title>Perigord black truffle genome uncovers evolutionary origins and mechanisms of symbiosis.</title>
        <authorList>
            <person name="Martin F."/>
            <person name="Kohler A."/>
            <person name="Murat C."/>
            <person name="Balestrini R."/>
            <person name="Coutinho P.M."/>
            <person name="Jaillon O."/>
            <person name="Montanini B."/>
            <person name="Morin E."/>
            <person name="Noel B."/>
            <person name="Percudani R."/>
            <person name="Porcel B."/>
            <person name="Rubini A."/>
            <person name="Amicucci A."/>
            <person name="Amselem J."/>
            <person name="Anthouard V."/>
            <person name="Arcioni S."/>
            <person name="Artiguenave F."/>
            <person name="Aury J.M."/>
            <person name="Ballario P."/>
            <person name="Bolchi A."/>
            <person name="Brenna A."/>
            <person name="Brun A."/>
            <person name="Buee M."/>
            <person name="Cantarel B."/>
            <person name="Chevalier G."/>
            <person name="Couloux A."/>
            <person name="Da Silva C."/>
            <person name="Denoeud F."/>
            <person name="Duplessis S."/>
            <person name="Ghignone S."/>
            <person name="Hilselberger B."/>
            <person name="Iotti M."/>
            <person name="Marcais B."/>
            <person name="Mello A."/>
            <person name="Miranda M."/>
            <person name="Pacioni G."/>
            <person name="Quesneville H."/>
            <person name="Riccioni C."/>
            <person name="Ruotolo R."/>
            <person name="Splivallo R."/>
            <person name="Stocchi V."/>
            <person name="Tisserant E."/>
            <person name="Viscomi A.R."/>
            <person name="Zambonelli A."/>
            <person name="Zampieri E."/>
            <person name="Henrissat B."/>
            <person name="Lebrun M.H."/>
            <person name="Paolocci F."/>
            <person name="Bonfante P."/>
            <person name="Ottonello S."/>
            <person name="Wincker P."/>
        </authorList>
    </citation>
    <scope>NUCLEOTIDE SEQUENCE [LARGE SCALE GENOMIC DNA]</scope>
    <source>
        <strain evidence="2 3">Mel28</strain>
    </source>
</reference>